<reference evidence="2 3" key="1">
    <citation type="submission" date="2014-04" db="EMBL/GenBank/DDBJ databases">
        <authorList>
            <consortium name="DOE Joint Genome Institute"/>
            <person name="Kuo A."/>
            <person name="Gay G."/>
            <person name="Dore J."/>
            <person name="Kohler A."/>
            <person name="Nagy L.G."/>
            <person name="Floudas D."/>
            <person name="Copeland A."/>
            <person name="Barry K.W."/>
            <person name="Cichocki N."/>
            <person name="Veneault-Fourrey C."/>
            <person name="LaButti K."/>
            <person name="Lindquist E.A."/>
            <person name="Lipzen A."/>
            <person name="Lundell T."/>
            <person name="Morin E."/>
            <person name="Murat C."/>
            <person name="Sun H."/>
            <person name="Tunlid A."/>
            <person name="Henrissat B."/>
            <person name="Grigoriev I.V."/>
            <person name="Hibbett D.S."/>
            <person name="Martin F."/>
            <person name="Nordberg H.P."/>
            <person name="Cantor M.N."/>
            <person name="Hua S.X."/>
        </authorList>
    </citation>
    <scope>NUCLEOTIDE SEQUENCE [LARGE SCALE GENOMIC DNA]</scope>
    <source>
        <strain evidence="3">h7</strain>
    </source>
</reference>
<protein>
    <submittedName>
        <fullName evidence="2">Uncharacterized protein</fullName>
    </submittedName>
</protein>
<keyword evidence="1" id="KW-0812">Transmembrane</keyword>
<keyword evidence="1" id="KW-0472">Membrane</keyword>
<keyword evidence="1" id="KW-1133">Transmembrane helix</keyword>
<accession>A0A0C3CLK1</accession>
<evidence type="ECO:0000313" key="3">
    <source>
        <dbReference type="Proteomes" id="UP000053424"/>
    </source>
</evidence>
<name>A0A0C3CLK1_HEBCY</name>
<feature type="transmembrane region" description="Helical" evidence="1">
    <location>
        <begin position="75"/>
        <end position="96"/>
    </location>
</feature>
<reference evidence="3" key="2">
    <citation type="submission" date="2015-01" db="EMBL/GenBank/DDBJ databases">
        <title>Evolutionary Origins and Diversification of the Mycorrhizal Mutualists.</title>
        <authorList>
            <consortium name="DOE Joint Genome Institute"/>
            <consortium name="Mycorrhizal Genomics Consortium"/>
            <person name="Kohler A."/>
            <person name="Kuo A."/>
            <person name="Nagy L.G."/>
            <person name="Floudas D."/>
            <person name="Copeland A."/>
            <person name="Barry K.W."/>
            <person name="Cichocki N."/>
            <person name="Veneault-Fourrey C."/>
            <person name="LaButti K."/>
            <person name="Lindquist E.A."/>
            <person name="Lipzen A."/>
            <person name="Lundell T."/>
            <person name="Morin E."/>
            <person name="Murat C."/>
            <person name="Riley R."/>
            <person name="Ohm R."/>
            <person name="Sun H."/>
            <person name="Tunlid A."/>
            <person name="Henrissat B."/>
            <person name="Grigoriev I.V."/>
            <person name="Hibbett D.S."/>
            <person name="Martin F."/>
        </authorList>
    </citation>
    <scope>NUCLEOTIDE SEQUENCE [LARGE SCALE GENOMIC DNA]</scope>
    <source>
        <strain evidence="3">h7</strain>
    </source>
</reference>
<proteinExistence type="predicted"/>
<dbReference type="AlphaFoldDB" id="A0A0C3CLK1"/>
<dbReference type="Proteomes" id="UP000053424">
    <property type="component" value="Unassembled WGS sequence"/>
</dbReference>
<dbReference type="EMBL" id="KN831768">
    <property type="protein sequence ID" value="KIM49570.1"/>
    <property type="molecule type" value="Genomic_DNA"/>
</dbReference>
<gene>
    <name evidence="2" type="ORF">M413DRAFT_111950</name>
</gene>
<sequence length="109" mass="12653">MEKQSSGMSNPGCVLMLDGFKRHGECHHFIKDDDDVDDYELTYKLSREEARHATTLRRPVAYRAYRLMNVRTRMLKMEVAGGELLIYIIVILRNLVRHSATFAPPYQPP</sequence>
<organism evidence="2 3">
    <name type="scientific">Hebeloma cylindrosporum</name>
    <dbReference type="NCBI Taxonomy" id="76867"/>
    <lineage>
        <taxon>Eukaryota</taxon>
        <taxon>Fungi</taxon>
        <taxon>Dikarya</taxon>
        <taxon>Basidiomycota</taxon>
        <taxon>Agaricomycotina</taxon>
        <taxon>Agaricomycetes</taxon>
        <taxon>Agaricomycetidae</taxon>
        <taxon>Agaricales</taxon>
        <taxon>Agaricineae</taxon>
        <taxon>Hymenogastraceae</taxon>
        <taxon>Hebeloma</taxon>
    </lineage>
</organism>
<dbReference type="HOGENOM" id="CLU_2184286_0_0_1"/>
<evidence type="ECO:0000313" key="2">
    <source>
        <dbReference type="EMBL" id="KIM49570.1"/>
    </source>
</evidence>
<evidence type="ECO:0000256" key="1">
    <source>
        <dbReference type="SAM" id="Phobius"/>
    </source>
</evidence>
<keyword evidence="3" id="KW-1185">Reference proteome</keyword>